<keyword evidence="1" id="KW-0812">Transmembrane</keyword>
<gene>
    <name evidence="2" type="ORF">DI536_12990</name>
</gene>
<keyword evidence="1" id="KW-1133">Transmembrane helix</keyword>
<evidence type="ECO:0000313" key="2">
    <source>
        <dbReference type="EMBL" id="PZR13199.1"/>
    </source>
</evidence>
<name>A0A2W5TCL2_9BACT</name>
<evidence type="ECO:0000313" key="3">
    <source>
        <dbReference type="Proteomes" id="UP000249061"/>
    </source>
</evidence>
<dbReference type="EMBL" id="QFQP01000010">
    <property type="protein sequence ID" value="PZR13199.1"/>
    <property type="molecule type" value="Genomic_DNA"/>
</dbReference>
<sequence>MTRGAAMIEWLLLIIVAVFAVLFTVGFVRKPVDRVQYLKRRFMQLSFLARGRGDAELMERVEALAERFPGKPYVWYLEWLVTDLERAKR</sequence>
<dbReference type="Proteomes" id="UP000249061">
    <property type="component" value="Unassembled WGS sequence"/>
</dbReference>
<comment type="caution">
    <text evidence="2">The sequence shown here is derived from an EMBL/GenBank/DDBJ whole genome shotgun (WGS) entry which is preliminary data.</text>
</comment>
<reference evidence="2 3" key="1">
    <citation type="submission" date="2017-08" db="EMBL/GenBank/DDBJ databases">
        <title>Infants hospitalized years apart are colonized by the same room-sourced microbial strains.</title>
        <authorList>
            <person name="Brooks B."/>
            <person name="Olm M.R."/>
            <person name="Firek B.A."/>
            <person name="Baker R."/>
            <person name="Thomas B.C."/>
            <person name="Morowitz M.J."/>
            <person name="Banfield J.F."/>
        </authorList>
    </citation>
    <scope>NUCLEOTIDE SEQUENCE [LARGE SCALE GENOMIC DNA]</scope>
    <source>
        <strain evidence="2">S2_003_000_R2_14</strain>
    </source>
</reference>
<evidence type="ECO:0000256" key="1">
    <source>
        <dbReference type="SAM" id="Phobius"/>
    </source>
</evidence>
<protein>
    <submittedName>
        <fullName evidence="2">Uncharacterized protein</fullName>
    </submittedName>
</protein>
<dbReference type="AlphaFoldDB" id="A0A2W5TCL2"/>
<proteinExistence type="predicted"/>
<feature type="transmembrane region" description="Helical" evidence="1">
    <location>
        <begin position="6"/>
        <end position="28"/>
    </location>
</feature>
<accession>A0A2W5TCL2</accession>
<organism evidence="2 3">
    <name type="scientific">Archangium gephyra</name>
    <dbReference type="NCBI Taxonomy" id="48"/>
    <lineage>
        <taxon>Bacteria</taxon>
        <taxon>Pseudomonadati</taxon>
        <taxon>Myxococcota</taxon>
        <taxon>Myxococcia</taxon>
        <taxon>Myxococcales</taxon>
        <taxon>Cystobacterineae</taxon>
        <taxon>Archangiaceae</taxon>
        <taxon>Archangium</taxon>
    </lineage>
</organism>
<keyword evidence="1" id="KW-0472">Membrane</keyword>